<protein>
    <submittedName>
        <fullName evidence="3">Mannose-6-phosphate isomerase class I</fullName>
    </submittedName>
</protein>
<keyword evidence="1" id="KW-0479">Metal-binding</keyword>
<dbReference type="PANTHER" id="PTHR42742:SF3">
    <property type="entry name" value="FRUCTOKINASE"/>
    <property type="match status" value="1"/>
</dbReference>
<evidence type="ECO:0000313" key="4">
    <source>
        <dbReference type="Proteomes" id="UP000295773"/>
    </source>
</evidence>
<dbReference type="InterPro" id="IPR051804">
    <property type="entry name" value="Carb_Metab_Reg_Kinase/Isom"/>
</dbReference>
<keyword evidence="4" id="KW-1185">Reference proteome</keyword>
<dbReference type="CDD" id="cd07010">
    <property type="entry name" value="cupin_PMI_type_I_N_bac"/>
    <property type="match status" value="1"/>
</dbReference>
<sequence>MKSNYNKFPTTYIEGYDDSAWAGYARILDELKKHCNTGRHVLVADVYPGVFDDEILPELMKLHPALVINMIDLFKEEKTISEQLKYHITDDRVFGKMYYGDVIDFIDLTKLEEAKQQVMACDGLVLLYGFGAALVHPGDTLVYFDMARWEIQMRYRAGMGNYKCSNYDEDPLRKNKRGFFIEWRIADKHKASLFERMDYVCDTNKKMEPKMISGDAFRSALQQIAKQPFRTVPYFDPGVWGGQWMKEVCDLDRSKQNFAWSFDGVPEENSLYLGFHDITVEIPAMDLVLYQPKPLLGAQVFARFGAEFPIRFDFLDTMGGQNLSLQVHPLTEYIKKQFGMTYTQDESYYILDAEDDAVVYLGLKEGIQKDEMIQDLRKANQGEMSFDAEKYINKFPAKKHDHFLIPAGTCHCSGSNAMVLEISATPYIFTFKLWDWDRLGLDGRPRPVHIEHGKEVIQWDRTTPWVEKNLVNAIYEVSRGEHYVEEHTGLHELEFIETRRYWMDDVTHHTTDDGVHMLNLVEGREAVIESPTNAFAPFVVHYAETFIIPASVGEYTIRPYGESQGKKIGVLKAYVRKFS</sequence>
<accession>A0A4R3TG88</accession>
<dbReference type="Gene3D" id="2.60.120.10">
    <property type="entry name" value="Jelly Rolls"/>
    <property type="match status" value="1"/>
</dbReference>
<reference evidence="3 4" key="1">
    <citation type="submission" date="2019-03" db="EMBL/GenBank/DDBJ databases">
        <title>Genomic Encyclopedia of Type Strains, Phase IV (KMG-IV): sequencing the most valuable type-strain genomes for metagenomic binning, comparative biology and taxonomic classification.</title>
        <authorList>
            <person name="Goeker M."/>
        </authorList>
    </citation>
    <scope>NUCLEOTIDE SEQUENCE [LARGE SCALE GENOMIC DNA]</scope>
    <source>
        <strain evidence="3 4">DSM 29481</strain>
    </source>
</reference>
<dbReference type="GO" id="GO:0046872">
    <property type="term" value="F:metal ion binding"/>
    <property type="evidence" value="ECO:0007669"/>
    <property type="project" value="UniProtKB-KW"/>
</dbReference>
<dbReference type="AlphaFoldDB" id="A0A4R3TG88"/>
<dbReference type="SUPFAM" id="SSF51182">
    <property type="entry name" value="RmlC-like cupins"/>
    <property type="match status" value="1"/>
</dbReference>
<proteinExistence type="predicted"/>
<keyword evidence="3" id="KW-0413">Isomerase</keyword>
<dbReference type="GO" id="GO:0016853">
    <property type="term" value="F:isomerase activity"/>
    <property type="evidence" value="ECO:0007669"/>
    <property type="project" value="UniProtKB-KW"/>
</dbReference>
<dbReference type="InterPro" id="IPR016847">
    <property type="entry name" value="Man6P_Isoase_Firm_lng_prd"/>
</dbReference>
<evidence type="ECO:0000256" key="2">
    <source>
        <dbReference type="ARBA" id="ARBA00022833"/>
    </source>
</evidence>
<gene>
    <name evidence="3" type="ORF">EDD61_10873</name>
</gene>
<organism evidence="3 4">
    <name type="scientific">Longicatena caecimuris</name>
    <dbReference type="NCBI Taxonomy" id="1796635"/>
    <lineage>
        <taxon>Bacteria</taxon>
        <taxon>Bacillati</taxon>
        <taxon>Bacillota</taxon>
        <taxon>Erysipelotrichia</taxon>
        <taxon>Erysipelotrichales</taxon>
        <taxon>Erysipelotrichaceae</taxon>
        <taxon>Longicatena</taxon>
    </lineage>
</organism>
<dbReference type="PANTHER" id="PTHR42742">
    <property type="entry name" value="TRANSCRIPTIONAL REPRESSOR MPRA"/>
    <property type="match status" value="1"/>
</dbReference>
<comment type="caution">
    <text evidence="3">The sequence shown here is derived from an EMBL/GenBank/DDBJ whole genome shotgun (WGS) entry which is preliminary data.</text>
</comment>
<dbReference type="Proteomes" id="UP000295773">
    <property type="component" value="Unassembled WGS sequence"/>
</dbReference>
<keyword evidence="2" id="KW-0862">Zinc</keyword>
<evidence type="ECO:0000313" key="3">
    <source>
        <dbReference type="EMBL" id="TCU60214.1"/>
    </source>
</evidence>
<dbReference type="PIRSF" id="PIRSF026713">
    <property type="entry name" value="PMI_Firm_long_prd"/>
    <property type="match status" value="1"/>
</dbReference>
<dbReference type="InterPro" id="IPR011051">
    <property type="entry name" value="RmlC_Cupin_sf"/>
</dbReference>
<dbReference type="InterPro" id="IPR014710">
    <property type="entry name" value="RmlC-like_jellyroll"/>
</dbReference>
<name>A0A4R3TG88_9FIRM</name>
<dbReference type="EMBL" id="SMBP01000008">
    <property type="protein sequence ID" value="TCU60214.1"/>
    <property type="molecule type" value="Genomic_DNA"/>
</dbReference>
<dbReference type="RefSeq" id="WP_132224582.1">
    <property type="nucleotide sequence ID" value="NZ_JANKBG010000008.1"/>
</dbReference>
<evidence type="ECO:0000256" key="1">
    <source>
        <dbReference type="ARBA" id="ARBA00022723"/>
    </source>
</evidence>